<organism evidence="3 4">
    <name type="scientific">Streptomyces milbemycinicus</name>
    <dbReference type="NCBI Taxonomy" id="476552"/>
    <lineage>
        <taxon>Bacteria</taxon>
        <taxon>Bacillati</taxon>
        <taxon>Actinomycetota</taxon>
        <taxon>Actinomycetes</taxon>
        <taxon>Kitasatosporales</taxon>
        <taxon>Streptomycetaceae</taxon>
        <taxon>Streptomyces</taxon>
    </lineage>
</organism>
<sequence length="418" mass="43858">MTQGAGLGATARTTAAAPPVSAYGTSAAPGPLPGGAVPPAPNPYGGMPYGAVPHGRVPRDPAQPAPPPVPPQAPAAHPGPPAAPERPAAPAQPPAEYTPTERSLPVMGPGHTLPDTPLVPPQDRPTVELTPVPDPERSPAPEGEGPGPLYVVGDVHGYLDELREALAAQGLIDAKGNWSAGNARLWFLGDFTDRGPDGIGVIDLVMQLSAEAAAAGGYCKALMGNHELLLIGAKRFGDTPVNSGAGTASFQAAWLLNGGQRTDMERLEDHHLQWMSRLDAMAEQDGHLLVHSDTTAYLEYGDSIEAVNDTVTETLQRSDADECWDLFRKFTKRFAFRDEDAGPLAVRELLDTYGGQRIVHGHSPIPYLLGEVGSEDDEDSSTPIVEGPHIYADNLAVAMDGGVTMAGKLLVVQLPLEV</sequence>
<feature type="compositionally biased region" description="Pro residues" evidence="1">
    <location>
        <begin position="61"/>
        <end position="84"/>
    </location>
</feature>
<dbReference type="RefSeq" id="WP_358637670.1">
    <property type="nucleotide sequence ID" value="NZ_JBFAEV010000011.1"/>
</dbReference>
<dbReference type="PRINTS" id="PR00114">
    <property type="entry name" value="STPHPHTASE"/>
</dbReference>
<dbReference type="Gene3D" id="3.60.21.10">
    <property type="match status" value="1"/>
</dbReference>
<keyword evidence="4" id="KW-1185">Reference proteome</keyword>
<reference evidence="3 4" key="1">
    <citation type="submission" date="2024-11" db="EMBL/GenBank/DDBJ databases">
        <title>The Natural Products Discovery Center: Release of the First 8490 Sequenced Strains for Exploring Actinobacteria Biosynthetic Diversity.</title>
        <authorList>
            <person name="Kalkreuter E."/>
            <person name="Kautsar S.A."/>
            <person name="Yang D."/>
            <person name="Bader C.D."/>
            <person name="Teijaro C.N."/>
            <person name="Fluegel L."/>
            <person name="Davis C.M."/>
            <person name="Simpson J.R."/>
            <person name="Lauterbach L."/>
            <person name="Steele A.D."/>
            <person name="Gui C."/>
            <person name="Meng S."/>
            <person name="Li G."/>
            <person name="Viehrig K."/>
            <person name="Ye F."/>
            <person name="Su P."/>
            <person name="Kiefer A.F."/>
            <person name="Nichols A."/>
            <person name="Cepeda A.J."/>
            <person name="Yan W."/>
            <person name="Fan B."/>
            <person name="Jiang Y."/>
            <person name="Adhikari A."/>
            <person name="Zheng C.-J."/>
            <person name="Schuster L."/>
            <person name="Cowan T.M."/>
            <person name="Smanski M.J."/>
            <person name="Chevrette M.G."/>
            <person name="De Carvalho L.P.S."/>
            <person name="Shen B."/>
        </authorList>
    </citation>
    <scope>NUCLEOTIDE SEQUENCE [LARGE SCALE GENOMIC DNA]</scope>
    <source>
        <strain evidence="3 4">NPDC020863</strain>
    </source>
</reference>
<dbReference type="Proteomes" id="UP001620295">
    <property type="component" value="Unassembled WGS sequence"/>
</dbReference>
<dbReference type="Pfam" id="PF00149">
    <property type="entry name" value="Metallophos"/>
    <property type="match status" value="1"/>
</dbReference>
<dbReference type="InterPro" id="IPR029052">
    <property type="entry name" value="Metallo-depent_PP-like"/>
</dbReference>
<evidence type="ECO:0000313" key="3">
    <source>
        <dbReference type="EMBL" id="MFK4269375.1"/>
    </source>
</evidence>
<feature type="compositionally biased region" description="Low complexity" evidence="1">
    <location>
        <begin position="8"/>
        <end position="17"/>
    </location>
</feature>
<dbReference type="EMBL" id="JBJDQH010000011">
    <property type="protein sequence ID" value="MFK4269375.1"/>
    <property type="molecule type" value="Genomic_DNA"/>
</dbReference>
<feature type="region of interest" description="Disordered" evidence="1">
    <location>
        <begin position="1"/>
        <end position="147"/>
    </location>
</feature>
<proteinExistence type="predicted"/>
<dbReference type="InterPro" id="IPR004843">
    <property type="entry name" value="Calcineurin-like_PHP"/>
</dbReference>
<name>A0ABW8LU12_9ACTN</name>
<evidence type="ECO:0000313" key="4">
    <source>
        <dbReference type="Proteomes" id="UP001620295"/>
    </source>
</evidence>
<feature type="domain" description="Calcineurin-like phosphoesterase" evidence="2">
    <location>
        <begin position="148"/>
        <end position="365"/>
    </location>
</feature>
<gene>
    <name evidence="3" type="ORF">ACI2L5_31210</name>
</gene>
<feature type="compositionally biased region" description="Pro residues" evidence="1">
    <location>
        <begin position="30"/>
        <end position="42"/>
    </location>
</feature>
<evidence type="ECO:0000259" key="2">
    <source>
        <dbReference type="Pfam" id="PF00149"/>
    </source>
</evidence>
<comment type="caution">
    <text evidence="3">The sequence shown here is derived from an EMBL/GenBank/DDBJ whole genome shotgun (WGS) entry which is preliminary data.</text>
</comment>
<dbReference type="InterPro" id="IPR006186">
    <property type="entry name" value="Ser/Thr-sp_prot-phosphatase"/>
</dbReference>
<accession>A0ABW8LU12</accession>
<dbReference type="PANTHER" id="PTHR46546">
    <property type="entry name" value="SHEWANELLA-LIKE PROTEIN PHOSPHATASE 1"/>
    <property type="match status" value="1"/>
</dbReference>
<evidence type="ECO:0000256" key="1">
    <source>
        <dbReference type="SAM" id="MobiDB-lite"/>
    </source>
</evidence>
<dbReference type="SUPFAM" id="SSF56300">
    <property type="entry name" value="Metallo-dependent phosphatases"/>
    <property type="match status" value="1"/>
</dbReference>
<dbReference type="PANTHER" id="PTHR46546:SF4">
    <property type="entry name" value="SHEWANELLA-LIKE PROTEIN PHOSPHATASE 1"/>
    <property type="match status" value="1"/>
</dbReference>
<protein>
    <submittedName>
        <fullName evidence="3">Metallophosphoesterase</fullName>
    </submittedName>
</protein>